<dbReference type="STRING" id="298654.FraEuI1c_3912"/>
<dbReference type="KEGG" id="fri:FraEuI1c_3912"/>
<dbReference type="InterPro" id="IPR003741">
    <property type="entry name" value="LUD_dom"/>
</dbReference>
<gene>
    <name evidence="3" type="ordered locus">FraEuI1c_3912</name>
</gene>
<dbReference type="Proteomes" id="UP000002484">
    <property type="component" value="Chromosome"/>
</dbReference>
<feature type="compositionally biased region" description="Low complexity" evidence="1">
    <location>
        <begin position="1"/>
        <end position="12"/>
    </location>
</feature>
<reference evidence="3 4" key="1">
    <citation type="submission" date="2010-10" db="EMBL/GenBank/DDBJ databases">
        <title>Complete sequence of Frankia sp. EuI1c.</title>
        <authorList>
            <consortium name="US DOE Joint Genome Institute"/>
            <person name="Lucas S."/>
            <person name="Copeland A."/>
            <person name="Lapidus A."/>
            <person name="Cheng J.-F."/>
            <person name="Bruce D."/>
            <person name="Goodwin L."/>
            <person name="Pitluck S."/>
            <person name="Chertkov O."/>
            <person name="Detter J.C."/>
            <person name="Han C."/>
            <person name="Tapia R."/>
            <person name="Land M."/>
            <person name="Hauser L."/>
            <person name="Jeffries C."/>
            <person name="Kyrpides N."/>
            <person name="Ivanova N."/>
            <person name="Mikhailova N."/>
            <person name="Beauchemin N."/>
            <person name="Sen A."/>
            <person name="Sur S.A."/>
            <person name="Gtari M."/>
            <person name="Wall L."/>
            <person name="Tisa L."/>
            <person name="Woyke T."/>
        </authorList>
    </citation>
    <scope>NUCLEOTIDE SEQUENCE [LARGE SCALE GENOMIC DNA]</scope>
    <source>
        <strain evidence="4">DSM 45817 / CECT 9037 / EuI1c</strain>
    </source>
</reference>
<accession>E3J5H4</accession>
<evidence type="ECO:0000313" key="4">
    <source>
        <dbReference type="Proteomes" id="UP000002484"/>
    </source>
</evidence>
<sequence>MSATARAGAGRPAPKRTGEPVTSARDEVLARIRSALSDDTPDQSVPRGYRQGRADSAGDLDLFARRVIDYHATVTFMAPDQLPEGIAARLDENRVGRLVAPDGLPAGWTADLRATVLTDTPPLSVTELDAADGTLTTCAVAVAETGTIVLDAGAGQGRRALTLIPDYHLVVVRADQVVATVPDAVALLAVAGPARPLTWISGPSATSDIELNRVEGVHGPRTLDVLVVRADA</sequence>
<dbReference type="Gene3D" id="3.40.50.10420">
    <property type="entry name" value="NagB/RpiA/CoA transferase-like"/>
    <property type="match status" value="1"/>
</dbReference>
<evidence type="ECO:0000313" key="3">
    <source>
        <dbReference type="EMBL" id="ADP81918.1"/>
    </source>
</evidence>
<dbReference type="Pfam" id="PF02589">
    <property type="entry name" value="LUD_dom"/>
    <property type="match status" value="1"/>
</dbReference>
<dbReference type="InterPro" id="IPR037171">
    <property type="entry name" value="NagB/RpiA_transferase-like"/>
</dbReference>
<dbReference type="InterPro" id="IPR024185">
    <property type="entry name" value="FTHF_cligase-like_sf"/>
</dbReference>
<evidence type="ECO:0000259" key="2">
    <source>
        <dbReference type="Pfam" id="PF02589"/>
    </source>
</evidence>
<dbReference type="PANTHER" id="PTHR43682">
    <property type="entry name" value="LACTATE UTILIZATION PROTEIN C"/>
    <property type="match status" value="1"/>
</dbReference>
<protein>
    <recommendedName>
        <fullName evidence="2">LUD domain-containing protein</fullName>
    </recommendedName>
</protein>
<dbReference type="PANTHER" id="PTHR43682:SF1">
    <property type="entry name" value="LACTATE UTILIZATION PROTEIN C"/>
    <property type="match status" value="1"/>
</dbReference>
<keyword evidence="4" id="KW-1185">Reference proteome</keyword>
<dbReference type="OrthoDB" id="9794187at2"/>
<proteinExistence type="predicted"/>
<dbReference type="AlphaFoldDB" id="E3J5H4"/>
<dbReference type="eggNOG" id="COG1556">
    <property type="taxonomic scope" value="Bacteria"/>
</dbReference>
<dbReference type="SUPFAM" id="SSF100950">
    <property type="entry name" value="NagB/RpiA/CoA transferase-like"/>
    <property type="match status" value="1"/>
</dbReference>
<evidence type="ECO:0000256" key="1">
    <source>
        <dbReference type="SAM" id="MobiDB-lite"/>
    </source>
</evidence>
<dbReference type="HOGENOM" id="CLU_090664_0_0_11"/>
<feature type="domain" description="LUD" evidence="2">
    <location>
        <begin position="128"/>
        <end position="228"/>
    </location>
</feature>
<name>E3J5H4_PSEI1</name>
<organism evidence="3 4">
    <name type="scientific">Pseudofrankia inefficax (strain DSM 45817 / CECT 9037 / DDB 130130 / EuI1c)</name>
    <name type="common">Frankia inefficax</name>
    <dbReference type="NCBI Taxonomy" id="298654"/>
    <lineage>
        <taxon>Bacteria</taxon>
        <taxon>Bacillati</taxon>
        <taxon>Actinomycetota</taxon>
        <taxon>Actinomycetes</taxon>
        <taxon>Frankiales</taxon>
        <taxon>Frankiaceae</taxon>
        <taxon>Pseudofrankia</taxon>
    </lineage>
</organism>
<feature type="region of interest" description="Disordered" evidence="1">
    <location>
        <begin position="1"/>
        <end position="53"/>
    </location>
</feature>
<dbReference type="InParanoid" id="E3J5H4"/>
<dbReference type="EMBL" id="CP002299">
    <property type="protein sequence ID" value="ADP81918.1"/>
    <property type="molecule type" value="Genomic_DNA"/>
</dbReference>